<evidence type="ECO:0000313" key="2">
    <source>
        <dbReference type="EMBL" id="EJK77896.1"/>
    </source>
</evidence>
<evidence type="ECO:0000256" key="1">
    <source>
        <dbReference type="SAM" id="MobiDB-lite"/>
    </source>
</evidence>
<proteinExistence type="predicted"/>
<name>K0TPF6_THAOC</name>
<comment type="caution">
    <text evidence="2">The sequence shown here is derived from an EMBL/GenBank/DDBJ whole genome shotgun (WGS) entry which is preliminary data.</text>
</comment>
<accession>K0TPF6</accession>
<dbReference type="EMBL" id="AGNL01000279">
    <property type="protein sequence ID" value="EJK77896.1"/>
    <property type="molecule type" value="Genomic_DNA"/>
</dbReference>
<evidence type="ECO:0000313" key="3">
    <source>
        <dbReference type="Proteomes" id="UP000266841"/>
    </source>
</evidence>
<organism evidence="2 3">
    <name type="scientific">Thalassiosira oceanica</name>
    <name type="common">Marine diatom</name>
    <dbReference type="NCBI Taxonomy" id="159749"/>
    <lineage>
        <taxon>Eukaryota</taxon>
        <taxon>Sar</taxon>
        <taxon>Stramenopiles</taxon>
        <taxon>Ochrophyta</taxon>
        <taxon>Bacillariophyta</taxon>
        <taxon>Coscinodiscophyceae</taxon>
        <taxon>Thalassiosirophycidae</taxon>
        <taxon>Thalassiosirales</taxon>
        <taxon>Thalassiosiraceae</taxon>
        <taxon>Thalassiosira</taxon>
    </lineage>
</organism>
<gene>
    <name evidence="2" type="ORF">THAOC_00241</name>
</gene>
<dbReference type="AlphaFoldDB" id="K0TPF6"/>
<feature type="region of interest" description="Disordered" evidence="1">
    <location>
        <begin position="264"/>
        <end position="287"/>
    </location>
</feature>
<protein>
    <submittedName>
        <fullName evidence="2">Uncharacterized protein</fullName>
    </submittedName>
</protein>
<reference evidence="2 3" key="1">
    <citation type="journal article" date="2012" name="Genome Biol.">
        <title>Genome and low-iron response of an oceanic diatom adapted to chronic iron limitation.</title>
        <authorList>
            <person name="Lommer M."/>
            <person name="Specht M."/>
            <person name="Roy A.S."/>
            <person name="Kraemer L."/>
            <person name="Andreson R."/>
            <person name="Gutowska M.A."/>
            <person name="Wolf J."/>
            <person name="Bergner S.V."/>
            <person name="Schilhabel M.B."/>
            <person name="Klostermeier U.C."/>
            <person name="Beiko R.G."/>
            <person name="Rosenstiel P."/>
            <person name="Hippler M."/>
            <person name="Laroche J."/>
        </authorList>
    </citation>
    <scope>NUCLEOTIDE SEQUENCE [LARGE SCALE GENOMIC DNA]</scope>
    <source>
        <strain evidence="2 3">CCMP1005</strain>
    </source>
</reference>
<sequence length="313" mass="35015">MTAESIRLCIKRKDNPKNSRLLYLHHKGFNTIDCLQEYTKLEGNNNDSHYLGFTDRPEELAHLPRPPTFGQVLSMRGNALCASGHYRKLVVSKNHALLSLDKRDICSEERQCCAAWGCAVDGGGSFDDADAAGRRALQEIKTKRMKTNAKKRSEIFSDSSSRHWSGSRVMGIIKGSIGCSREVEQLRKVVEDQRLEIYRLKDQMTKSEPTTGPIGEGENWDRSCDTDSADSEQDCGYSLEDNQRMAERANAKLVARLERDDALRRLEGRSTQSKTRQEGGKSSDLSRAVCCSKSAGLENIDTFSLKPPLPPKV</sequence>
<feature type="region of interest" description="Disordered" evidence="1">
    <location>
        <begin position="204"/>
        <end position="235"/>
    </location>
</feature>
<dbReference type="Proteomes" id="UP000266841">
    <property type="component" value="Unassembled WGS sequence"/>
</dbReference>
<keyword evidence="3" id="KW-1185">Reference proteome</keyword>